<accession>A0A939GCS4</accession>
<dbReference type="PROSITE" id="PS51257">
    <property type="entry name" value="PROKAR_LIPOPROTEIN"/>
    <property type="match status" value="1"/>
</dbReference>
<dbReference type="RefSeq" id="WP_207338168.1">
    <property type="nucleotide sequence ID" value="NZ_JAFMYU010000028.1"/>
</dbReference>
<dbReference type="Proteomes" id="UP000664795">
    <property type="component" value="Unassembled WGS sequence"/>
</dbReference>
<comment type="caution">
    <text evidence="1">The sequence shown here is derived from an EMBL/GenBank/DDBJ whole genome shotgun (WGS) entry which is preliminary data.</text>
</comment>
<sequence>MKTILLLCLLAIVGLGCTKNNVPPADPDPKVPGSWKITSLIDNNGRDRTARYSTYTFDFMDSGELQVKQGATLIKKGTWSTGSSYWTTTIVIKIANVLPEEDLGDLNEDWRIITKTDTKVDVQNGGGKKLTFAR</sequence>
<evidence type="ECO:0000313" key="2">
    <source>
        <dbReference type="Proteomes" id="UP000664795"/>
    </source>
</evidence>
<organism evidence="1 2">
    <name type="scientific">Fibrella aquatilis</name>
    <dbReference type="NCBI Taxonomy" id="2817059"/>
    <lineage>
        <taxon>Bacteria</taxon>
        <taxon>Pseudomonadati</taxon>
        <taxon>Bacteroidota</taxon>
        <taxon>Cytophagia</taxon>
        <taxon>Cytophagales</taxon>
        <taxon>Spirosomataceae</taxon>
        <taxon>Fibrella</taxon>
    </lineage>
</organism>
<gene>
    <name evidence="1" type="ORF">J2I48_24560</name>
</gene>
<evidence type="ECO:0000313" key="1">
    <source>
        <dbReference type="EMBL" id="MBO0934202.1"/>
    </source>
</evidence>
<dbReference type="AlphaFoldDB" id="A0A939GCS4"/>
<protein>
    <recommendedName>
        <fullName evidence="3">Lipocalin-like domain-containing protein</fullName>
    </recommendedName>
</protein>
<keyword evidence="2" id="KW-1185">Reference proteome</keyword>
<proteinExistence type="predicted"/>
<reference evidence="1 2" key="1">
    <citation type="submission" date="2021-03" db="EMBL/GenBank/DDBJ databases">
        <title>Fibrella sp. HMF5036 genome sequencing and assembly.</title>
        <authorList>
            <person name="Kang H."/>
            <person name="Kim H."/>
            <person name="Bae S."/>
            <person name="Joh K."/>
        </authorList>
    </citation>
    <scope>NUCLEOTIDE SEQUENCE [LARGE SCALE GENOMIC DNA]</scope>
    <source>
        <strain evidence="1 2">HMF5036</strain>
    </source>
</reference>
<evidence type="ECO:0008006" key="3">
    <source>
        <dbReference type="Google" id="ProtNLM"/>
    </source>
</evidence>
<name>A0A939GCS4_9BACT</name>
<dbReference type="EMBL" id="JAFMYU010000028">
    <property type="protein sequence ID" value="MBO0934202.1"/>
    <property type="molecule type" value="Genomic_DNA"/>
</dbReference>